<proteinExistence type="predicted"/>
<dbReference type="Gene3D" id="3.40.630.10">
    <property type="entry name" value="Zn peptidases"/>
    <property type="match status" value="1"/>
</dbReference>
<dbReference type="STRING" id="74649.A0A2P6QC53"/>
<dbReference type="Proteomes" id="UP000238479">
    <property type="component" value="Chromosome 5"/>
</dbReference>
<accession>A0A2P6QC53</accession>
<evidence type="ECO:0000313" key="1">
    <source>
        <dbReference type="EMBL" id="PRQ31751.1"/>
    </source>
</evidence>
<evidence type="ECO:0000313" key="2">
    <source>
        <dbReference type="Proteomes" id="UP000238479"/>
    </source>
</evidence>
<dbReference type="EMBL" id="PDCK01000043">
    <property type="protein sequence ID" value="PRQ31751.1"/>
    <property type="molecule type" value="Genomic_DNA"/>
</dbReference>
<keyword evidence="2" id="KW-1185">Reference proteome</keyword>
<comment type="caution">
    <text evidence="1">The sequence shown here is derived from an EMBL/GenBank/DDBJ whole genome shotgun (WGS) entry which is preliminary data.</text>
</comment>
<name>A0A2P6QC53_ROSCH</name>
<gene>
    <name evidence="1" type="ORF">RchiOBHm_Chr5g0038921</name>
</gene>
<sequence length="98" mass="10995">MSTVQYMRQDSGPLPLHSLINFLSKLLNRSKISITHHKLSTKRGLVPAVHLELGSGESDFAAFVQNNGIPSADMTFCKGYPVYHAIPCMMTLYGWKIW</sequence>
<dbReference type="AlphaFoldDB" id="A0A2P6QC53"/>
<dbReference type="Gramene" id="PRQ31751">
    <property type="protein sequence ID" value="PRQ31751"/>
    <property type="gene ID" value="RchiOBHm_Chr5g0038921"/>
</dbReference>
<protein>
    <submittedName>
        <fullName evidence="1">Uncharacterized protein</fullName>
    </submittedName>
</protein>
<organism evidence="1 2">
    <name type="scientific">Rosa chinensis</name>
    <name type="common">China rose</name>
    <dbReference type="NCBI Taxonomy" id="74649"/>
    <lineage>
        <taxon>Eukaryota</taxon>
        <taxon>Viridiplantae</taxon>
        <taxon>Streptophyta</taxon>
        <taxon>Embryophyta</taxon>
        <taxon>Tracheophyta</taxon>
        <taxon>Spermatophyta</taxon>
        <taxon>Magnoliopsida</taxon>
        <taxon>eudicotyledons</taxon>
        <taxon>Gunneridae</taxon>
        <taxon>Pentapetalae</taxon>
        <taxon>rosids</taxon>
        <taxon>fabids</taxon>
        <taxon>Rosales</taxon>
        <taxon>Rosaceae</taxon>
        <taxon>Rosoideae</taxon>
        <taxon>Rosoideae incertae sedis</taxon>
        <taxon>Rosa</taxon>
    </lineage>
</organism>
<reference evidence="1 2" key="1">
    <citation type="journal article" date="2018" name="Nat. Genet.">
        <title>The Rosa genome provides new insights in the design of modern roses.</title>
        <authorList>
            <person name="Bendahmane M."/>
        </authorList>
    </citation>
    <scope>NUCLEOTIDE SEQUENCE [LARGE SCALE GENOMIC DNA]</scope>
    <source>
        <strain evidence="2">cv. Old Blush</strain>
    </source>
</reference>